<dbReference type="GO" id="GO:0009887">
    <property type="term" value="P:animal organ morphogenesis"/>
    <property type="evidence" value="ECO:0007669"/>
    <property type="project" value="TreeGrafter"/>
</dbReference>
<evidence type="ECO:0000256" key="1">
    <source>
        <dbReference type="ARBA" id="ARBA00022729"/>
    </source>
</evidence>
<proteinExistence type="predicted"/>
<accession>A0A443RXX6</accession>
<keyword evidence="3" id="KW-1015">Disulfide bond</keyword>
<protein>
    <submittedName>
        <fullName evidence="7">Laminin subunit beta-2-like protein</fullName>
    </submittedName>
</protein>
<keyword evidence="8" id="KW-1185">Reference proteome</keyword>
<dbReference type="PANTHER" id="PTHR10574">
    <property type="entry name" value="NETRIN/LAMININ-RELATED"/>
    <property type="match status" value="1"/>
</dbReference>
<dbReference type="GO" id="GO:0034446">
    <property type="term" value="P:substrate adhesion-dependent cell spreading"/>
    <property type="evidence" value="ECO:0007669"/>
    <property type="project" value="TreeGrafter"/>
</dbReference>
<evidence type="ECO:0000259" key="6">
    <source>
        <dbReference type="PROSITE" id="PS51117"/>
    </source>
</evidence>
<dbReference type="Pfam" id="PF24973">
    <property type="entry name" value="EGF_LMN_ATRN"/>
    <property type="match status" value="1"/>
</dbReference>
<dbReference type="GO" id="GO:0043256">
    <property type="term" value="C:laminin complex"/>
    <property type="evidence" value="ECO:0007669"/>
    <property type="project" value="TreeGrafter"/>
</dbReference>
<dbReference type="InterPro" id="IPR008979">
    <property type="entry name" value="Galactose-bd-like_sf"/>
</dbReference>
<dbReference type="InterPro" id="IPR050440">
    <property type="entry name" value="Laminin/Netrin_ECM"/>
</dbReference>
<evidence type="ECO:0000256" key="2">
    <source>
        <dbReference type="ARBA" id="ARBA00022737"/>
    </source>
</evidence>
<dbReference type="Proteomes" id="UP000288716">
    <property type="component" value="Unassembled WGS sequence"/>
</dbReference>
<dbReference type="SUPFAM" id="SSF57196">
    <property type="entry name" value="EGF/Laminin"/>
    <property type="match status" value="1"/>
</dbReference>
<dbReference type="AlphaFoldDB" id="A0A443RXX6"/>
<dbReference type="SMART" id="SM00136">
    <property type="entry name" value="LamNT"/>
    <property type="match status" value="1"/>
</dbReference>
<dbReference type="CDD" id="cd00055">
    <property type="entry name" value="EGF_Lam"/>
    <property type="match status" value="1"/>
</dbReference>
<comment type="caution">
    <text evidence="7">The sequence shown here is derived from an EMBL/GenBank/DDBJ whole genome shotgun (WGS) entry which is preliminary data.</text>
</comment>
<dbReference type="Gene3D" id="2.60.120.260">
    <property type="entry name" value="Galactose-binding domain-like"/>
    <property type="match status" value="1"/>
</dbReference>
<dbReference type="Pfam" id="PF00055">
    <property type="entry name" value="Laminin_N"/>
    <property type="match status" value="1"/>
</dbReference>
<dbReference type="GO" id="GO:0007411">
    <property type="term" value="P:axon guidance"/>
    <property type="evidence" value="ECO:0007669"/>
    <property type="project" value="TreeGrafter"/>
</dbReference>
<dbReference type="OrthoDB" id="5985440at2759"/>
<name>A0A443RXX6_9ACAR</name>
<keyword evidence="4" id="KW-0325">Glycoprotein</keyword>
<keyword evidence="5" id="KW-0424">Laminin EGF-like domain</keyword>
<dbReference type="PROSITE" id="PS51117">
    <property type="entry name" value="LAMININ_NTER"/>
    <property type="match status" value="1"/>
</dbReference>
<dbReference type="SUPFAM" id="SSF49785">
    <property type="entry name" value="Galactose-binding domain-like"/>
    <property type="match status" value="1"/>
</dbReference>
<keyword evidence="2" id="KW-0677">Repeat</keyword>
<evidence type="ECO:0000313" key="7">
    <source>
        <dbReference type="EMBL" id="RWS20213.1"/>
    </source>
</evidence>
<dbReference type="EMBL" id="NCKV01019273">
    <property type="protein sequence ID" value="RWS20213.1"/>
    <property type="molecule type" value="Genomic_DNA"/>
</dbReference>
<reference evidence="7 8" key="1">
    <citation type="journal article" date="2018" name="Gigascience">
        <title>Genomes of trombidid mites reveal novel predicted allergens and laterally-transferred genes associated with secondary metabolism.</title>
        <authorList>
            <person name="Dong X."/>
            <person name="Chaisiri K."/>
            <person name="Xia D."/>
            <person name="Armstrong S.D."/>
            <person name="Fang Y."/>
            <person name="Donnelly M.J."/>
            <person name="Kadowaki T."/>
            <person name="McGarry J.W."/>
            <person name="Darby A.C."/>
            <person name="Makepeace B.L."/>
        </authorList>
    </citation>
    <scope>NUCLEOTIDE SEQUENCE [LARGE SCALE GENOMIC DNA]</scope>
    <source>
        <strain evidence="7">UoL-UT</strain>
    </source>
</reference>
<dbReference type="InterPro" id="IPR008211">
    <property type="entry name" value="Laminin_N"/>
</dbReference>
<sequence>MNTENSTSFHMLHTVIKDDENANDFWWQSESLAQNVSLRLDLETFFQVTKIKIVFKWFLPKAMVIEKSMDFGKTWTPVKYIANDCSKSFKYFRAFQQGNRNELCKAIFYELSSQPKSRNDVTFYVVNSAQLDEDITELTLATNIRITLTEFQDLLLSNNSDSETKFFNNTQFYAISFVEINGSCYCNGHASRCVANDSITEEVKAMVHPKCECDHHTTGEHCEQCEAMYNDQPWKPSYISVTWI</sequence>
<dbReference type="InterPro" id="IPR056863">
    <property type="entry name" value="LMN_ATRN_NET-like_EGF"/>
</dbReference>
<dbReference type="STRING" id="299467.A0A443RXX6"/>
<feature type="domain" description="Laminin N-terminal" evidence="6">
    <location>
        <begin position="1"/>
        <end position="183"/>
    </location>
</feature>
<dbReference type="Gene3D" id="2.170.300.10">
    <property type="entry name" value="Tie2 ligand-binding domain superfamily"/>
    <property type="match status" value="1"/>
</dbReference>
<evidence type="ECO:0000256" key="5">
    <source>
        <dbReference type="ARBA" id="ARBA00023292"/>
    </source>
</evidence>
<dbReference type="PANTHER" id="PTHR10574:SF375">
    <property type="entry name" value="LAMININ SUBUNIT BETA-1"/>
    <property type="match status" value="1"/>
</dbReference>
<dbReference type="VEuPathDB" id="VectorBase:LDEU011827"/>
<dbReference type="GO" id="GO:0016477">
    <property type="term" value="P:cell migration"/>
    <property type="evidence" value="ECO:0007669"/>
    <property type="project" value="TreeGrafter"/>
</dbReference>
<dbReference type="GO" id="GO:0070831">
    <property type="term" value="P:basement membrane assembly"/>
    <property type="evidence" value="ECO:0007669"/>
    <property type="project" value="TreeGrafter"/>
</dbReference>
<evidence type="ECO:0000256" key="3">
    <source>
        <dbReference type="ARBA" id="ARBA00023157"/>
    </source>
</evidence>
<evidence type="ECO:0000313" key="8">
    <source>
        <dbReference type="Proteomes" id="UP000288716"/>
    </source>
</evidence>
<dbReference type="GO" id="GO:0009888">
    <property type="term" value="P:tissue development"/>
    <property type="evidence" value="ECO:0007669"/>
    <property type="project" value="TreeGrafter"/>
</dbReference>
<evidence type="ECO:0000256" key="4">
    <source>
        <dbReference type="ARBA" id="ARBA00023180"/>
    </source>
</evidence>
<gene>
    <name evidence="7" type="ORF">B4U80_14308</name>
</gene>
<keyword evidence="1" id="KW-0732">Signal</keyword>
<organism evidence="7 8">
    <name type="scientific">Leptotrombidium deliense</name>
    <dbReference type="NCBI Taxonomy" id="299467"/>
    <lineage>
        <taxon>Eukaryota</taxon>
        <taxon>Metazoa</taxon>
        <taxon>Ecdysozoa</taxon>
        <taxon>Arthropoda</taxon>
        <taxon>Chelicerata</taxon>
        <taxon>Arachnida</taxon>
        <taxon>Acari</taxon>
        <taxon>Acariformes</taxon>
        <taxon>Trombidiformes</taxon>
        <taxon>Prostigmata</taxon>
        <taxon>Anystina</taxon>
        <taxon>Parasitengona</taxon>
        <taxon>Trombiculoidea</taxon>
        <taxon>Trombiculidae</taxon>
        <taxon>Leptotrombidium</taxon>
    </lineage>
</organism>
<dbReference type="InterPro" id="IPR002049">
    <property type="entry name" value="LE_dom"/>
</dbReference>